<gene>
    <name evidence="4" type="ORF">G2W53_016393</name>
</gene>
<dbReference type="InterPro" id="IPR003871">
    <property type="entry name" value="RFA1B/D_OB_1st"/>
</dbReference>
<name>A0A834WQ52_9FABA</name>
<feature type="domain" description="Replication protein A 70 kDa DNA-binding subunit B/D first OB fold" evidence="2">
    <location>
        <begin position="13"/>
        <end position="83"/>
    </location>
</feature>
<feature type="region of interest" description="Disordered" evidence="1">
    <location>
        <begin position="356"/>
        <end position="381"/>
    </location>
</feature>
<sequence length="401" mass="44628">MPPYNSNGPASVSNGVEIQMVLCDRENNRIGEVKSIYLNKFKGVLHEGGVYLISLFVVGHNGDSFRVTSHPYKINFQFSIRVIPTVDDSSIHRFGHAKLNVTLWGRYADQLVKFMGNYKDGPIVIALQWCKNKELNGQRSLTNSMVATRILINEDLEEFKEFNGNLHPDMKSPLNSSSSSSALSASPYGDSFTSMPITSIGDLLIAADESKCFKKLDPDGAIYYCTKCETPVSTSVLRFRLELVVIDDSAFVNVILFDRDASNFLGTTANVLRKKATQSSDEPMHHIEEFDKFLGTNFAFKVAECDGDVLCVETERGVAVDLTHVDENLTPTNFTKLPNLNDVDARRLSFNKELSVEDGDTPSSINGFAASQKQSNTDVDDDVVVTYERQVSTKRIKMEKD</sequence>
<dbReference type="CDD" id="cd04481">
    <property type="entry name" value="RPA1_DBD_B_like"/>
    <property type="match status" value="1"/>
</dbReference>
<dbReference type="InterPro" id="IPR013955">
    <property type="entry name" value="Rep_factor-A_C"/>
</dbReference>
<keyword evidence="5" id="KW-1185">Reference proteome</keyword>
<dbReference type="Pfam" id="PF02721">
    <property type="entry name" value="DUF223"/>
    <property type="match status" value="1"/>
</dbReference>
<dbReference type="Pfam" id="PF08646">
    <property type="entry name" value="Rep_fac-A_C"/>
    <property type="match status" value="1"/>
</dbReference>
<keyword evidence="4" id="KW-0238">DNA-binding</keyword>
<dbReference type="SUPFAM" id="SSF50249">
    <property type="entry name" value="Nucleic acid-binding proteins"/>
    <property type="match status" value="3"/>
</dbReference>
<organism evidence="4 5">
    <name type="scientific">Senna tora</name>
    <dbReference type="NCBI Taxonomy" id="362788"/>
    <lineage>
        <taxon>Eukaryota</taxon>
        <taxon>Viridiplantae</taxon>
        <taxon>Streptophyta</taxon>
        <taxon>Embryophyta</taxon>
        <taxon>Tracheophyta</taxon>
        <taxon>Spermatophyta</taxon>
        <taxon>Magnoliopsida</taxon>
        <taxon>eudicotyledons</taxon>
        <taxon>Gunneridae</taxon>
        <taxon>Pentapetalae</taxon>
        <taxon>rosids</taxon>
        <taxon>fabids</taxon>
        <taxon>Fabales</taxon>
        <taxon>Fabaceae</taxon>
        <taxon>Caesalpinioideae</taxon>
        <taxon>Cassia clade</taxon>
        <taxon>Senna</taxon>
    </lineage>
</organism>
<dbReference type="PANTHER" id="PTHR47165:SF4">
    <property type="entry name" value="OS03G0429900 PROTEIN"/>
    <property type="match status" value="1"/>
</dbReference>
<dbReference type="PANTHER" id="PTHR47165">
    <property type="entry name" value="OS03G0429900 PROTEIN"/>
    <property type="match status" value="1"/>
</dbReference>
<evidence type="ECO:0000313" key="5">
    <source>
        <dbReference type="Proteomes" id="UP000634136"/>
    </source>
</evidence>
<feature type="domain" description="Replication factor A C-terminal" evidence="3">
    <location>
        <begin position="208"/>
        <end position="301"/>
    </location>
</feature>
<evidence type="ECO:0000259" key="3">
    <source>
        <dbReference type="Pfam" id="PF08646"/>
    </source>
</evidence>
<dbReference type="InterPro" id="IPR012340">
    <property type="entry name" value="NA-bd_OB-fold"/>
</dbReference>
<feature type="compositionally biased region" description="Polar residues" evidence="1">
    <location>
        <begin position="361"/>
        <end position="377"/>
    </location>
</feature>
<dbReference type="Gene3D" id="2.40.50.140">
    <property type="entry name" value="Nucleic acid-binding proteins"/>
    <property type="match status" value="2"/>
</dbReference>
<reference evidence="4" key="1">
    <citation type="submission" date="2020-09" db="EMBL/GenBank/DDBJ databases">
        <title>Genome-Enabled Discovery of Anthraquinone Biosynthesis in Senna tora.</title>
        <authorList>
            <person name="Kang S.-H."/>
            <person name="Pandey R.P."/>
            <person name="Lee C.-M."/>
            <person name="Sim J.-S."/>
            <person name="Jeong J.-T."/>
            <person name="Choi B.-S."/>
            <person name="Jung M."/>
            <person name="Ginzburg D."/>
            <person name="Zhao K."/>
            <person name="Won S.Y."/>
            <person name="Oh T.-J."/>
            <person name="Yu Y."/>
            <person name="Kim N.-H."/>
            <person name="Lee O.R."/>
            <person name="Lee T.-H."/>
            <person name="Bashyal P."/>
            <person name="Kim T.-S."/>
            <person name="Lee W.-H."/>
            <person name="Kawkins C."/>
            <person name="Kim C.-K."/>
            <person name="Kim J.S."/>
            <person name="Ahn B.O."/>
            <person name="Rhee S.Y."/>
            <person name="Sohng J.K."/>
        </authorList>
    </citation>
    <scope>NUCLEOTIDE SEQUENCE</scope>
    <source>
        <tissue evidence="4">Leaf</tissue>
    </source>
</reference>
<evidence type="ECO:0000259" key="2">
    <source>
        <dbReference type="Pfam" id="PF02721"/>
    </source>
</evidence>
<dbReference type="Proteomes" id="UP000634136">
    <property type="component" value="Unassembled WGS sequence"/>
</dbReference>
<protein>
    <submittedName>
        <fullName evidence="4">Replication protein A 70 kDa DNA-binding subunit B-like</fullName>
    </submittedName>
</protein>
<evidence type="ECO:0000313" key="4">
    <source>
        <dbReference type="EMBL" id="KAF7825229.1"/>
    </source>
</evidence>
<dbReference type="GO" id="GO:0003677">
    <property type="term" value="F:DNA binding"/>
    <property type="evidence" value="ECO:0007669"/>
    <property type="project" value="UniProtKB-KW"/>
</dbReference>
<dbReference type="CDD" id="cd04480">
    <property type="entry name" value="RPA1_DBD_A_like"/>
    <property type="match status" value="1"/>
</dbReference>
<dbReference type="EMBL" id="JAAIUW010000006">
    <property type="protein sequence ID" value="KAF7825229.1"/>
    <property type="molecule type" value="Genomic_DNA"/>
</dbReference>
<evidence type="ECO:0000256" key="1">
    <source>
        <dbReference type="SAM" id="MobiDB-lite"/>
    </source>
</evidence>
<proteinExistence type="predicted"/>
<dbReference type="AlphaFoldDB" id="A0A834WQ52"/>
<dbReference type="OrthoDB" id="671687at2759"/>
<comment type="caution">
    <text evidence="4">The sequence shown here is derived from an EMBL/GenBank/DDBJ whole genome shotgun (WGS) entry which is preliminary data.</text>
</comment>
<accession>A0A834WQ52</accession>